<evidence type="ECO:0000313" key="2">
    <source>
        <dbReference type="Proteomes" id="UP000800036"/>
    </source>
</evidence>
<protein>
    <submittedName>
        <fullName evidence="1">Uncharacterized protein</fullName>
    </submittedName>
</protein>
<dbReference type="Proteomes" id="UP000800036">
    <property type="component" value="Unassembled WGS sequence"/>
</dbReference>
<sequence>MFYPNLQHNPNKLPKPMPFKYTASSPPTSFMLPTPPPLLPPIPLSPSSRLFHHLSTSIPSHLLTSTRRHPAPPPVPFLLNHKKTPRLILCIREPVLAQESIVRLGSGRVGSGRVGSSARAGEDLYPRQYRRCRAYPVGVHGLASMVLLGRCRGKVW</sequence>
<organism evidence="1 2">
    <name type="scientific">Bimuria novae-zelandiae CBS 107.79</name>
    <dbReference type="NCBI Taxonomy" id="1447943"/>
    <lineage>
        <taxon>Eukaryota</taxon>
        <taxon>Fungi</taxon>
        <taxon>Dikarya</taxon>
        <taxon>Ascomycota</taxon>
        <taxon>Pezizomycotina</taxon>
        <taxon>Dothideomycetes</taxon>
        <taxon>Pleosporomycetidae</taxon>
        <taxon>Pleosporales</taxon>
        <taxon>Massarineae</taxon>
        <taxon>Didymosphaeriaceae</taxon>
        <taxon>Bimuria</taxon>
    </lineage>
</organism>
<dbReference type="EMBL" id="ML976660">
    <property type="protein sequence ID" value="KAF1978363.1"/>
    <property type="molecule type" value="Genomic_DNA"/>
</dbReference>
<gene>
    <name evidence="1" type="ORF">BU23DRAFT_222366</name>
</gene>
<name>A0A6A5VKY2_9PLEO</name>
<accession>A0A6A5VKY2</accession>
<evidence type="ECO:0000313" key="1">
    <source>
        <dbReference type="EMBL" id="KAF1978363.1"/>
    </source>
</evidence>
<reference evidence="1" key="1">
    <citation type="journal article" date="2020" name="Stud. Mycol.">
        <title>101 Dothideomycetes genomes: a test case for predicting lifestyles and emergence of pathogens.</title>
        <authorList>
            <person name="Haridas S."/>
            <person name="Albert R."/>
            <person name="Binder M."/>
            <person name="Bloem J."/>
            <person name="Labutti K."/>
            <person name="Salamov A."/>
            <person name="Andreopoulos B."/>
            <person name="Baker S."/>
            <person name="Barry K."/>
            <person name="Bills G."/>
            <person name="Bluhm B."/>
            <person name="Cannon C."/>
            <person name="Castanera R."/>
            <person name="Culley D."/>
            <person name="Daum C."/>
            <person name="Ezra D."/>
            <person name="Gonzalez J."/>
            <person name="Henrissat B."/>
            <person name="Kuo A."/>
            <person name="Liang C."/>
            <person name="Lipzen A."/>
            <person name="Lutzoni F."/>
            <person name="Magnuson J."/>
            <person name="Mondo S."/>
            <person name="Nolan M."/>
            <person name="Ohm R."/>
            <person name="Pangilinan J."/>
            <person name="Park H.-J."/>
            <person name="Ramirez L."/>
            <person name="Alfaro M."/>
            <person name="Sun H."/>
            <person name="Tritt A."/>
            <person name="Yoshinaga Y."/>
            <person name="Zwiers L.-H."/>
            <person name="Turgeon B."/>
            <person name="Goodwin S."/>
            <person name="Spatafora J."/>
            <person name="Crous P."/>
            <person name="Grigoriev I."/>
        </authorList>
    </citation>
    <scope>NUCLEOTIDE SEQUENCE</scope>
    <source>
        <strain evidence="1">CBS 107.79</strain>
    </source>
</reference>
<keyword evidence="2" id="KW-1185">Reference proteome</keyword>
<dbReference type="AlphaFoldDB" id="A0A6A5VKY2"/>
<proteinExistence type="predicted"/>